<dbReference type="GO" id="GO:0015074">
    <property type="term" value="P:DNA integration"/>
    <property type="evidence" value="ECO:0007669"/>
    <property type="project" value="UniProtKB-KW"/>
</dbReference>
<evidence type="ECO:0000259" key="4">
    <source>
        <dbReference type="PROSITE" id="PS51900"/>
    </source>
</evidence>
<reference evidence="5 6" key="1">
    <citation type="submission" date="2017-06" db="EMBL/GenBank/DDBJ databases">
        <title>Description of Rhodopirellula bahusiensis sp. nov.</title>
        <authorList>
            <person name="Kizina J."/>
            <person name="Harder J."/>
        </authorList>
    </citation>
    <scope>NUCLEOTIDE SEQUENCE [LARGE SCALE GENOMIC DNA]</scope>
    <source>
        <strain evidence="5 6">SWK21</strain>
    </source>
</reference>
<evidence type="ECO:0000313" key="6">
    <source>
        <dbReference type="Proteomes" id="UP000225740"/>
    </source>
</evidence>
<keyword evidence="6" id="KW-1185">Reference proteome</keyword>
<dbReference type="InterPro" id="IPR011010">
    <property type="entry name" value="DNA_brk_join_enz"/>
</dbReference>
<dbReference type="EMBL" id="NIZW01000009">
    <property type="protein sequence ID" value="PHQ34767.1"/>
    <property type="molecule type" value="Genomic_DNA"/>
</dbReference>
<evidence type="ECO:0000256" key="2">
    <source>
        <dbReference type="ARBA" id="ARBA00023172"/>
    </source>
</evidence>
<dbReference type="Gene3D" id="1.10.443.10">
    <property type="entry name" value="Intergrase catalytic core"/>
    <property type="match status" value="1"/>
</dbReference>
<accession>A0A2G1W6X5</accession>
<dbReference type="Proteomes" id="UP000225740">
    <property type="component" value="Unassembled WGS sequence"/>
</dbReference>
<dbReference type="AlphaFoldDB" id="A0A2G1W6X5"/>
<feature type="domain" description="Core-binding (CB)" evidence="4">
    <location>
        <begin position="7"/>
        <end position="98"/>
    </location>
</feature>
<evidence type="ECO:0000256" key="1">
    <source>
        <dbReference type="ARBA" id="ARBA00022908"/>
    </source>
</evidence>
<name>A0A2G1W6X5_9BACT</name>
<dbReference type="PROSITE" id="PS51900">
    <property type="entry name" value="CB"/>
    <property type="match status" value="1"/>
</dbReference>
<keyword evidence="2" id="KW-0233">DNA recombination</keyword>
<comment type="caution">
    <text evidence="5">The sequence shown here is derived from an EMBL/GenBank/DDBJ whole genome shotgun (WGS) entry which is preliminary data.</text>
</comment>
<dbReference type="InterPro" id="IPR013762">
    <property type="entry name" value="Integrase-like_cat_sf"/>
</dbReference>
<dbReference type="SUPFAM" id="SSF56349">
    <property type="entry name" value="DNA breaking-rejoining enzymes"/>
    <property type="match status" value="1"/>
</dbReference>
<dbReference type="GO" id="GO:0003677">
    <property type="term" value="F:DNA binding"/>
    <property type="evidence" value="ECO:0007669"/>
    <property type="project" value="UniProtKB-UniRule"/>
</dbReference>
<evidence type="ECO:0000313" key="5">
    <source>
        <dbReference type="EMBL" id="PHQ34767.1"/>
    </source>
</evidence>
<sequence length="338" mass="38739">MNSIQLTSLHETLDAYSDFITQRSAASPASAAKRINVIRRLKEFHTDLPLTSLGHGEIQSMVDHWRSRPAAKTSGKPIAYSTAAKHISELRRFLIWLHENPEASWSIPSNLLRLNTQPVRIDSDFRNKGQSLRRYSIDELRVLYQHAREDERLIFLFGLNCGFGAAEMGLLKVKDFHLKSQNSHPLNEERGSVLILHRPNTNHVGVWQLWPETVHAFEVLMEREGQIGGHVFNSRDGESLYRQTSRNPSSAFANLWRRLTNRVSEQHLEFPLLPIKMLRGTAMELLMPICPGDAVRAYLGHRPDHRDLVYGKLDGRLEAEACQLLREMLEPVFVDRTN</sequence>
<keyword evidence="3" id="KW-0238">DNA-binding</keyword>
<protein>
    <recommendedName>
        <fullName evidence="4">Core-binding (CB) domain-containing protein</fullName>
    </recommendedName>
</protein>
<keyword evidence="1" id="KW-0229">DNA integration</keyword>
<dbReference type="InterPro" id="IPR044068">
    <property type="entry name" value="CB"/>
</dbReference>
<gene>
    <name evidence="5" type="ORF">CEE69_12885</name>
</gene>
<organism evidence="5 6">
    <name type="scientific">Rhodopirellula bahusiensis</name>
    <dbReference type="NCBI Taxonomy" id="2014065"/>
    <lineage>
        <taxon>Bacteria</taxon>
        <taxon>Pseudomonadati</taxon>
        <taxon>Planctomycetota</taxon>
        <taxon>Planctomycetia</taxon>
        <taxon>Pirellulales</taxon>
        <taxon>Pirellulaceae</taxon>
        <taxon>Rhodopirellula</taxon>
    </lineage>
</organism>
<proteinExistence type="predicted"/>
<evidence type="ECO:0000256" key="3">
    <source>
        <dbReference type="PROSITE-ProRule" id="PRU01248"/>
    </source>
</evidence>
<dbReference type="GO" id="GO:0006310">
    <property type="term" value="P:DNA recombination"/>
    <property type="evidence" value="ECO:0007669"/>
    <property type="project" value="UniProtKB-KW"/>
</dbReference>